<reference evidence="2" key="1">
    <citation type="journal article" date="2019" name="Int. J. Syst. Evol. Microbiol.">
        <title>The Global Catalogue of Microorganisms (GCM) 10K type strain sequencing project: providing services to taxonomists for standard genome sequencing and annotation.</title>
        <authorList>
            <consortium name="The Broad Institute Genomics Platform"/>
            <consortium name="The Broad Institute Genome Sequencing Center for Infectious Disease"/>
            <person name="Wu L."/>
            <person name="Ma J."/>
        </authorList>
    </citation>
    <scope>NUCLEOTIDE SEQUENCE [LARGE SCALE GENOMIC DNA]</scope>
    <source>
        <strain evidence="2">JCM 17933</strain>
    </source>
</reference>
<comment type="caution">
    <text evidence="1">The sequence shown here is derived from an EMBL/GenBank/DDBJ whole genome shotgun (WGS) entry which is preliminary data.</text>
</comment>
<proteinExistence type="predicted"/>
<gene>
    <name evidence="1" type="ORF">GCM10023191_009850</name>
</gene>
<evidence type="ECO:0000313" key="2">
    <source>
        <dbReference type="Proteomes" id="UP001500503"/>
    </source>
</evidence>
<accession>A0ABP8PFJ3</accession>
<keyword evidence="2" id="KW-1185">Reference proteome</keyword>
<name>A0ABP8PFJ3_9ACTN</name>
<organism evidence="1 2">
    <name type="scientific">Actinoallomurus oryzae</name>
    <dbReference type="NCBI Taxonomy" id="502180"/>
    <lineage>
        <taxon>Bacteria</taxon>
        <taxon>Bacillati</taxon>
        <taxon>Actinomycetota</taxon>
        <taxon>Actinomycetes</taxon>
        <taxon>Streptosporangiales</taxon>
        <taxon>Thermomonosporaceae</taxon>
        <taxon>Actinoallomurus</taxon>
    </lineage>
</organism>
<protein>
    <recommendedName>
        <fullName evidence="3">SH3 domain-containing protein</fullName>
    </recommendedName>
</protein>
<sequence length="136" mass="14350">MANSSLTGRVRRRVIAGVGVTGLSLAGSLLTAAPGHASVKPLTVGECNSCSCSHQNLDGRTGYLTATAVVRGGPEGACSYVSNEQNHPHMVYYCYVVNKYGNTWTYGRVSSGSGYIYGWVWDGHLSGDGSNKPCNE</sequence>
<evidence type="ECO:0000313" key="1">
    <source>
        <dbReference type="EMBL" id="GAA4485323.1"/>
    </source>
</evidence>
<evidence type="ECO:0008006" key="3">
    <source>
        <dbReference type="Google" id="ProtNLM"/>
    </source>
</evidence>
<dbReference type="Proteomes" id="UP001500503">
    <property type="component" value="Unassembled WGS sequence"/>
</dbReference>
<dbReference type="EMBL" id="BAABHF010000009">
    <property type="protein sequence ID" value="GAA4485323.1"/>
    <property type="molecule type" value="Genomic_DNA"/>
</dbReference>